<dbReference type="InterPro" id="IPR011105">
    <property type="entry name" value="Cell_wall_hydrolase_SleB"/>
</dbReference>
<feature type="region of interest" description="Disordered" evidence="1">
    <location>
        <begin position="52"/>
        <end position="81"/>
    </location>
</feature>
<sequence length="501" mass="53937">MTRQPTTIDHRIDTLARSITQACAQAEGAARRRPLPGLFGTREAWSAGERHAPGTFPFAPPPLLRGPTPKGRPQREPARRAQSLHFRPTLPVLTFLQACACACALALAGSGHHADGASAAALKAPDTADHDRFPAALADLPARPDAAPPSLDISADTARRLNAATPFVAGPVPAASAFRFTGDAASLARARDCLASAQYYEAGFDLEGQRAVAQVVLNRVRHPAYPNSVCAVVYQGAERHTGCQFTFTCDGAMERSPIASLWREAQGIADEALHGAIYAPVGWATHYHTDWVRPAWSGELDKIAKVHTHIFFRWKGGWGRAAAFSQRESSSEPFEPRLARYALAHRGADPREAEAGVAPTSTRTLSTIAPQTAALRAEEALPGVNLRGSTLALVHPQGDAFGFLLPSAYPGAFGLLALDVCRGRAFCKVMGWTDPAALPAGFPIPQVSRARMAFLFIYDRNTHHQMIGWNCDLFPRTDPAECLTPRATRWDAIARADTSAR</sequence>
<keyword evidence="3" id="KW-0378">Hydrolase</keyword>
<dbReference type="Proteomes" id="UP001162881">
    <property type="component" value="Unassembled WGS sequence"/>
</dbReference>
<comment type="caution">
    <text evidence="3">The sequence shown here is derived from an EMBL/GenBank/DDBJ whole genome shotgun (WGS) entry which is preliminary data.</text>
</comment>
<evidence type="ECO:0000313" key="3">
    <source>
        <dbReference type="EMBL" id="MCJ2183295.1"/>
    </source>
</evidence>
<name>A0ABT0BE09_9SPHN</name>
<accession>A0ABT0BE09</accession>
<evidence type="ECO:0000256" key="1">
    <source>
        <dbReference type="SAM" id="MobiDB-lite"/>
    </source>
</evidence>
<proteinExistence type="predicted"/>
<dbReference type="GO" id="GO:0016787">
    <property type="term" value="F:hydrolase activity"/>
    <property type="evidence" value="ECO:0007669"/>
    <property type="project" value="UniProtKB-KW"/>
</dbReference>
<keyword evidence="4" id="KW-1185">Reference proteome</keyword>
<evidence type="ECO:0000313" key="4">
    <source>
        <dbReference type="Proteomes" id="UP001162881"/>
    </source>
</evidence>
<gene>
    <name evidence="3" type="ORF">MTR62_11415</name>
</gene>
<feature type="domain" description="Cell wall hydrolase SleB" evidence="2">
    <location>
        <begin position="206"/>
        <end position="312"/>
    </location>
</feature>
<dbReference type="EMBL" id="JALHLF010000040">
    <property type="protein sequence ID" value="MCJ2183295.1"/>
    <property type="molecule type" value="Genomic_DNA"/>
</dbReference>
<organism evidence="3 4">
    <name type="scientific">Novosphingobium organovorum</name>
    <dbReference type="NCBI Taxonomy" id="2930092"/>
    <lineage>
        <taxon>Bacteria</taxon>
        <taxon>Pseudomonadati</taxon>
        <taxon>Pseudomonadota</taxon>
        <taxon>Alphaproteobacteria</taxon>
        <taxon>Sphingomonadales</taxon>
        <taxon>Sphingomonadaceae</taxon>
        <taxon>Novosphingobium</taxon>
    </lineage>
</organism>
<dbReference type="Gene3D" id="1.10.10.2520">
    <property type="entry name" value="Cell wall hydrolase SleB, domain 1"/>
    <property type="match status" value="1"/>
</dbReference>
<dbReference type="Pfam" id="PF07486">
    <property type="entry name" value="Hydrolase_2"/>
    <property type="match status" value="1"/>
</dbReference>
<dbReference type="RefSeq" id="WP_244020952.1">
    <property type="nucleotide sequence ID" value="NZ_JALHLF010000040.1"/>
</dbReference>
<evidence type="ECO:0000259" key="2">
    <source>
        <dbReference type="Pfam" id="PF07486"/>
    </source>
</evidence>
<reference evidence="3" key="1">
    <citation type="submission" date="2022-03" db="EMBL/GenBank/DDBJ databases">
        <title>Identification of a novel bacterium isolated from mangrove sediments.</title>
        <authorList>
            <person name="Pan X."/>
        </authorList>
    </citation>
    <scope>NUCLEOTIDE SEQUENCE</scope>
    <source>
        <strain evidence="3">B1949</strain>
    </source>
</reference>
<protein>
    <submittedName>
        <fullName evidence="3">Cell wall hydrolase</fullName>
    </submittedName>
</protein>
<dbReference type="InterPro" id="IPR042047">
    <property type="entry name" value="SleB_dom1"/>
</dbReference>